<proteinExistence type="predicted"/>
<protein>
    <recommendedName>
        <fullName evidence="3">F-box domain-containing protein</fullName>
    </recommendedName>
</protein>
<evidence type="ECO:0000313" key="1">
    <source>
        <dbReference type="EMBL" id="KAJ7765923.1"/>
    </source>
</evidence>
<dbReference type="EMBL" id="JARJLG010000034">
    <property type="protein sequence ID" value="KAJ7765923.1"/>
    <property type="molecule type" value="Genomic_DNA"/>
</dbReference>
<evidence type="ECO:0008006" key="3">
    <source>
        <dbReference type="Google" id="ProtNLM"/>
    </source>
</evidence>
<dbReference type="AlphaFoldDB" id="A0AAD7JJQ6"/>
<evidence type="ECO:0000313" key="2">
    <source>
        <dbReference type="Proteomes" id="UP001215280"/>
    </source>
</evidence>
<accession>A0AAD7JJQ6</accession>
<sequence length="418" mass="46141">MTNAPRLPPDVIREILSHAAPSGAPTGTDSAYEREPYGVPWELALVDQSWRQCAIESRSLRTCLTLDGADFTDPEALARLECQLERSSSKTLDVSLSGSQPFEILRASPAFLASCSRWETLLVRPEPDASFDDLGLADGKFTMLRRLEFVCAGEELESTLDEFSNAGSLREVILTDKDFEFPSPEVDLPWQQITHLRAFYDSHQAFLVVAEETVNLVDLALHIDPNAPAVIASTVALPKLRHLYAHVSECLSSFIAPALCELTCSAARPFGVHSFCARGNILSSLCSLTLLGFTGSPDEIWGILLDFTALKHLAIESVAPSLETFVYCCLEVEEDDLEVFFRMVRSRSRAEPPAGDNDPWRCLRYVRIFWVIGPHPPASAYEDDVRDIKAEGIDLEVIPGASQDKFEENATLIAPPAI</sequence>
<comment type="caution">
    <text evidence="1">The sequence shown here is derived from an EMBL/GenBank/DDBJ whole genome shotgun (WGS) entry which is preliminary data.</text>
</comment>
<dbReference type="Proteomes" id="UP001215280">
    <property type="component" value="Unassembled WGS sequence"/>
</dbReference>
<reference evidence="1" key="1">
    <citation type="submission" date="2023-03" db="EMBL/GenBank/DDBJ databases">
        <title>Massive genome expansion in bonnet fungi (Mycena s.s.) driven by repeated elements and novel gene families across ecological guilds.</title>
        <authorList>
            <consortium name="Lawrence Berkeley National Laboratory"/>
            <person name="Harder C.B."/>
            <person name="Miyauchi S."/>
            <person name="Viragh M."/>
            <person name="Kuo A."/>
            <person name="Thoen E."/>
            <person name="Andreopoulos B."/>
            <person name="Lu D."/>
            <person name="Skrede I."/>
            <person name="Drula E."/>
            <person name="Henrissat B."/>
            <person name="Morin E."/>
            <person name="Kohler A."/>
            <person name="Barry K."/>
            <person name="LaButti K."/>
            <person name="Morin E."/>
            <person name="Salamov A."/>
            <person name="Lipzen A."/>
            <person name="Mereny Z."/>
            <person name="Hegedus B."/>
            <person name="Baldrian P."/>
            <person name="Stursova M."/>
            <person name="Weitz H."/>
            <person name="Taylor A."/>
            <person name="Grigoriev I.V."/>
            <person name="Nagy L.G."/>
            <person name="Martin F."/>
            <person name="Kauserud H."/>
        </authorList>
    </citation>
    <scope>NUCLEOTIDE SEQUENCE</scope>
    <source>
        <strain evidence="1">CBHHK188m</strain>
    </source>
</reference>
<name>A0AAD7JJQ6_9AGAR</name>
<keyword evidence="2" id="KW-1185">Reference proteome</keyword>
<organism evidence="1 2">
    <name type="scientific">Mycena maculata</name>
    <dbReference type="NCBI Taxonomy" id="230809"/>
    <lineage>
        <taxon>Eukaryota</taxon>
        <taxon>Fungi</taxon>
        <taxon>Dikarya</taxon>
        <taxon>Basidiomycota</taxon>
        <taxon>Agaricomycotina</taxon>
        <taxon>Agaricomycetes</taxon>
        <taxon>Agaricomycetidae</taxon>
        <taxon>Agaricales</taxon>
        <taxon>Marasmiineae</taxon>
        <taxon>Mycenaceae</taxon>
        <taxon>Mycena</taxon>
    </lineage>
</organism>
<gene>
    <name evidence="1" type="ORF">DFH07DRAFT_1058816</name>
</gene>